<dbReference type="InterPro" id="IPR036179">
    <property type="entry name" value="Ig-like_dom_sf"/>
</dbReference>
<feature type="domain" description="EGF-like" evidence="18">
    <location>
        <begin position="3126"/>
        <end position="3167"/>
    </location>
</feature>
<dbReference type="InterPro" id="IPR013783">
    <property type="entry name" value="Ig-like_fold"/>
</dbReference>
<dbReference type="InterPro" id="IPR003961">
    <property type="entry name" value="FN3_dom"/>
</dbReference>
<dbReference type="InterPro" id="IPR000152">
    <property type="entry name" value="EGF-type_Asp/Asn_hydroxyl_site"/>
</dbReference>
<dbReference type="InterPro" id="IPR001846">
    <property type="entry name" value="VWF_type-D"/>
</dbReference>
<feature type="domain" description="EGF-like" evidence="18">
    <location>
        <begin position="2794"/>
        <end position="2833"/>
    </location>
</feature>
<evidence type="ECO:0000256" key="1">
    <source>
        <dbReference type="ARBA" id="ARBA00004479"/>
    </source>
</evidence>
<feature type="disulfide bond" evidence="14">
    <location>
        <begin position="2508"/>
        <end position="2518"/>
    </location>
</feature>
<dbReference type="OrthoDB" id="6117558at2759"/>
<dbReference type="PRINTS" id="PR00907">
    <property type="entry name" value="THRMBOMODULN"/>
</dbReference>
<keyword evidence="4 14" id="KW-0245">EGF-like domain</keyword>
<dbReference type="Proteomes" id="UP000694844">
    <property type="component" value="Chromosome 1"/>
</dbReference>
<feature type="disulfide bond" evidence="14">
    <location>
        <begin position="2840"/>
        <end position="2850"/>
    </location>
</feature>
<dbReference type="PROSITE" id="PS50835">
    <property type="entry name" value="IG_LIKE"/>
    <property type="match status" value="1"/>
</dbReference>
<feature type="domain" description="EGF-like" evidence="18">
    <location>
        <begin position="2960"/>
        <end position="2999"/>
    </location>
</feature>
<evidence type="ECO:0000256" key="11">
    <source>
        <dbReference type="ARBA" id="ARBA00023157"/>
    </source>
</evidence>
<dbReference type="PROSITE" id="PS01187">
    <property type="entry name" value="EGF_CA"/>
    <property type="match status" value="3"/>
</dbReference>
<evidence type="ECO:0000256" key="8">
    <source>
        <dbReference type="ARBA" id="ARBA00022737"/>
    </source>
</evidence>
<evidence type="ECO:0000259" key="19">
    <source>
        <dbReference type="PROSITE" id="PS50835"/>
    </source>
</evidence>
<feature type="disulfide bond" evidence="14">
    <location>
        <begin position="2342"/>
        <end position="2352"/>
    </location>
</feature>
<feature type="transmembrane region" description="Helical" evidence="16">
    <location>
        <begin position="3419"/>
        <end position="3444"/>
    </location>
</feature>
<dbReference type="GO" id="GO:0005509">
    <property type="term" value="F:calcium ion binding"/>
    <property type="evidence" value="ECO:0007669"/>
    <property type="project" value="InterPro"/>
</dbReference>
<evidence type="ECO:0000256" key="2">
    <source>
        <dbReference type="ARBA" id="ARBA00004613"/>
    </source>
</evidence>
<dbReference type="FunFam" id="2.10.25.10:FF:000038">
    <property type="entry name" value="Fibrillin 2"/>
    <property type="match status" value="1"/>
</dbReference>
<keyword evidence="11 14" id="KW-1015">Disulfide bond</keyword>
<feature type="domain" description="EGF-like" evidence="18">
    <location>
        <begin position="1833"/>
        <end position="1874"/>
    </location>
</feature>
<evidence type="ECO:0000256" key="14">
    <source>
        <dbReference type="PROSITE-ProRule" id="PRU00076"/>
    </source>
</evidence>
<evidence type="ECO:0000256" key="6">
    <source>
        <dbReference type="ARBA" id="ARBA00022692"/>
    </source>
</evidence>
<keyword evidence="5" id="KW-0254">Endocytosis</keyword>
<dbReference type="FunFam" id="2.10.25.10:FF:000139">
    <property type="entry name" value="Fibulin-1"/>
    <property type="match status" value="1"/>
</dbReference>
<dbReference type="InterPro" id="IPR018097">
    <property type="entry name" value="EGF_Ca-bd_CS"/>
</dbReference>
<organism evidence="24 25">
    <name type="scientific">Crassostrea virginica</name>
    <name type="common">Eastern oyster</name>
    <dbReference type="NCBI Taxonomy" id="6565"/>
    <lineage>
        <taxon>Eukaryota</taxon>
        <taxon>Metazoa</taxon>
        <taxon>Spiralia</taxon>
        <taxon>Lophotrochozoa</taxon>
        <taxon>Mollusca</taxon>
        <taxon>Bivalvia</taxon>
        <taxon>Autobranchia</taxon>
        <taxon>Pteriomorphia</taxon>
        <taxon>Ostreida</taxon>
        <taxon>Ostreoidea</taxon>
        <taxon>Ostreidae</taxon>
        <taxon>Crassostrea</taxon>
    </lineage>
</organism>
<feature type="domain" description="EGF-like" evidence="18">
    <location>
        <begin position="2836"/>
        <end position="2874"/>
    </location>
</feature>
<evidence type="ECO:0000256" key="12">
    <source>
        <dbReference type="ARBA" id="ARBA00023170"/>
    </source>
</evidence>
<dbReference type="InterPro" id="IPR003599">
    <property type="entry name" value="Ig_sub"/>
</dbReference>
<evidence type="ECO:0000256" key="7">
    <source>
        <dbReference type="ARBA" id="ARBA00022729"/>
    </source>
</evidence>
<dbReference type="PROSITE" id="PS50026">
    <property type="entry name" value="EGF_3"/>
    <property type="match status" value="18"/>
</dbReference>
<reference evidence="25" key="2">
    <citation type="submission" date="2025-08" db="UniProtKB">
        <authorList>
            <consortium name="RefSeq"/>
        </authorList>
    </citation>
    <scope>IDENTIFICATION</scope>
    <source>
        <tissue evidence="25">Whole sample</tissue>
    </source>
</reference>
<dbReference type="InterPro" id="IPR049883">
    <property type="entry name" value="NOTCH1_EGF-like"/>
</dbReference>
<dbReference type="GO" id="GO:0016020">
    <property type="term" value="C:membrane"/>
    <property type="evidence" value="ECO:0007669"/>
    <property type="project" value="UniProtKB-SubCell"/>
</dbReference>
<keyword evidence="13" id="KW-0325">Glycoprotein</keyword>
<feature type="domain" description="EGF-like" evidence="18">
    <location>
        <begin position="2045"/>
        <end position="2086"/>
    </location>
</feature>
<sequence length="3516" mass="391973">MARNCFQKTIFLFALMVIWQCFPLVITQNSTSDAERYYTVSTGDSLNGSISTLMYEETTTEVMVTADSSRCPIVIISPELISTDIGTSARFQAIVETYNDIALESRWLRHGSNTTETIDITNPSYLGSRNLPFPELVINDVTFDDQLSYELQVRIIGGWCFGNTVQLEVRGVLQFYEPCNHSKECDEWRGLVCSPVHERCVCNSSYYHRNQTCHLRSYLRAIYQSSVITTSNITVWWTHPFQDSDLVQSYNVSLRENFNTSYLQSSVDLNTNYTFVSYFPPSYRFVFEISSIVVLNDPSETFFVKSDPVNLIVDPDPPGPIDRNASRFHPQSLYLQWIKPENNTYVDMYEIWIYGYSWYRVSTNSFSRSLDLEPGRNYTVRITAYARFWSSLRKASETTIYQIQTMRTPKVTIQSSFHVPFLSNAEIVATIQNNSNFPPTISVKWQRNNNDINITEDRYLGSTEDLFAPNLVINRVDFDFVHGSSYRCIASNAEGSWTSRYTTVYVFGNQTFLENCSNNQECIPGRNLICKGGKCLCSTYYYHNNFTCYDWNLLRPYIQHYNKTTCNVFLNWYHSSGLVDAPLINYLVIRRALRNNRWIWEETMSVGNETQYRTNCTLQPGRHYTFQIQPNVSLTEPDEIIYGYSSYEMHVVMTPVPPGEIDRKISNFSSTNLRLKWEPSGQNTFLNHYRVEIEGHQQQTFGNVSQIYWTKKLSPGAVYNVSIIAVSYGDEAGGPWSGYLAESEPYRDWIEIDKAEEGISYSHIPYGDGDESFRGNDVTSATLKTPIKISAGDGKEGAFDYVKIGSNGVIGLGEEFNGRRIYDINATELTKRRIICPFWTDLLTGDTEGNIYYQTYERGANAENDFFLGKSNAIVRHQFRDFPEFETSWLLKVTWENMTLSGYQSKTVTFQCLLITDGQSTFTVFNYIDVDLKPIRNKKITIGFQYKDSFEKNSFSQKNVAFKMSNVPGNRGVKKFWIYKMTKGVPLNKDEKECYDWYIRNKGLDTRHHLSQVMDMIRCPGNNILLRFDPRYTISRLDRINRVLCYASMVAGRNAECCYRFLGSINVLGALERSMPYSGTFLKYNPFFERREYIMEDLRPKEACCMKSKHCEWYYEVRPIPSFYLRSPFNPGLNFGDPHIVTLDGNNYTFNGYGEYTMLTISKNATQFDFQARTDLATTANGKAINATIFSAFVAQDQTGSKVQIEMARDKKNMIVRINEKDMTREFGNTSFVFLTKNLSVRWENKTISSSFLQTSTILKVTLGVRFLISEVIIENEYKGHAKGLMGNFDGNSTNDFVLPNNTILDNDETNTERKIYNNFGQKWLVNNKSLFHYEKGLSYLNYSHPDFEPIFLDEVDRESLENAKAKCGNNSSQACIFDFLATGDIALAESSGTEEAAAQSDMKIIENETPSISGNTTINAEVGKTVYMQFNASDDSDKRPAFRILKHPVDFQLNQTTGLSSWTPRDTNVTELSISVIDDFGAESPVLDVSIVLCGGCGTHGRCDYDNLIPSESVQINQAVCICNKGYSGKRCEVDTNACLGEPCLPLQNCTDLTPEEEQILNRGYNCSECPTGFENNGNKCEDMNECEKSPCNTLVEICENTEGSYMCLCLQGFREENDLCRDIDECSEQTSECQQLCNNTFGSFDCLCLPGYSLNTDKRTCSITDIDPCKDFEKNCSYACDPTNNVCLCPIGYELDEDQQNCKDVNECKLSHVPCKQECRNTNGSFQCYCRPGYMLKEDNISCSDCEEPYFGENCREICTCGQGMDKCNHITGCVCKPGWKGVNCTEDINECVEDFDVCGSEKVCKNLEGSFECDCKEGFQRNSTSENCEDINECEDLTFNNCPENTNCQNLHGNYTCNCKAGFQENGSSCEDVNECLNNIHGCEQICINTVGGYNCECESGFSLDDVNRRSCEKVSDPCNHSPELNCSYGCRYMNEENSGYCFCESGYLLNSDNRTCRDINECEEAESCQQNCTNTKGSFECGCTVGYMLQNDGKSCKECAVGLYGEHCLHQCKCGQGSSRCDHILGCVCKSGWTGTLCDEDINECNDTNSPCDIATTDCVNTDGSYQCVCKEGFENTTNGCTECSEGYFGVNCSHPCNCGRGAKECDHKQGCVCKSGWTGTLCNKDINECNDTDIPCDTATAECVNTDGSYKCVCKEGFENTTSGCIEKDECSDNSTCDHYCTNTNGSFNCSCQPGFLLVNGSTCEDINECEADITNGCHNCTNIPGGFECSCSDGYYHNTTFPLKCQKCIEGYFGVNCSLQCNCGQGVTKCDHVHGCVCKSGWTGTLCDKDINECNDTNNPCDTATADCVNTDGSYKCVCKEGFENTTSGCIEKDECSDNSTCDHYCTNTNGSFNCSCQPGFLLVNGSTCEDINECEADITNGCHNCTNIPGGFECSCSDGYYHNTTFPLKCQKCIEGYFGVNCSLQCNCGQGVTKCDHVHGCVCKSGWTGTLCDKDINECNDTNNPCDTATADCVNTDGSYKCVCKEGFENTTSGCIEKDECSDNSTCDHYCTNTNGSFNCSCQPGFLLVNGSTCEDINECEADITNGCHNCTNIPGGFECSCSDGYYHNTTFPLKCQKCIEGYFGVNCSLQCNCGQGVTKCDHVHGCVCKSGWTGTLCDKDINECNDTNNPCDTATADCVNTDGSYKCVCKEGFENTTSGCIEKDECSDNSTCDHYCTNTNGSFNCSCQPGFLLVNGSTCEDINECEADITNGCHNCTNIPGGFECSCSDGYYHNTTFPLKCQKCIEGYFGVNCSLQCNCGQGVTKCDHVHGCVCKSGWTGTLCDKDINECNDTNNPCDTATADCVNTDGSYKCVCKEGFENTTSGCIEKDECSDNSTCDHYCTNTNGSFNCSCQPGFLLVNGSTCEDINECEADITNGCHNCTNIPGGFECSCSDGYYHNTTFPLKCQKCIEGYFGVNCSLQCNCGQGVTKCDHVHGCVCKSGWTGTLCDKDINECNDTNNPCDTATADCVNTDGSYKCVCKEGFENTTSGCIEKDECSDNSTCDHYCTNTNGSFNCSCQPGFLLVNGSTCEDINECEADITNGCHNCTNNPGGFECSCSDGYYHNTTFPLKCQKCIEGYFGVNCSLQCNCGQGVTKCDHVHGCVCKSGWTGTLCDKDINECNDTNNPCDTAAEDCVNTDGSYQCVCKEGFENTTDGCKACKNATFGDKCAQVCKCLEDNTLVCHHVSGDCECKEGWTGDICSEDIDECKRGSVKCDKTLHQECVNTEGSAYCRCQYGQNTTGCIAPKLPQSVNDGEIKMRVEMQFDVGLTREEVQRNTIKWIPTIEQNMTKFYSNNINNFRRLVVLSLRFGSIIVAYELFVKDTEENAHQGIVNSLIKWMKSDEIVVMFGNSTNIKGISLIDDNETISINASSNPCSILSKLASCSGDNYCVESSGKAECRTKRIDWSTLIISLGIAIPLLIVTIVITIVIVCVCKRKRSTPKRKSGSKRESDNSFPDTGEKDFQKEHCAIDSYQGYTNTNYWTSINDLLFQQEPFRIKRPTARINI</sequence>
<dbReference type="PROSITE" id="PS01186">
    <property type="entry name" value="EGF_2"/>
    <property type="match status" value="15"/>
</dbReference>
<dbReference type="SMART" id="SM00409">
    <property type="entry name" value="IG"/>
    <property type="match status" value="2"/>
</dbReference>
<evidence type="ECO:0000259" key="23">
    <source>
        <dbReference type="PROSITE" id="PS51233"/>
    </source>
</evidence>
<dbReference type="Pfam" id="PF06119">
    <property type="entry name" value="NIDO"/>
    <property type="match status" value="1"/>
</dbReference>
<dbReference type="InterPro" id="IPR036116">
    <property type="entry name" value="FN3_sf"/>
</dbReference>
<evidence type="ECO:0000256" key="4">
    <source>
        <dbReference type="ARBA" id="ARBA00022536"/>
    </source>
</evidence>
<feature type="disulfide bond" evidence="14">
    <location>
        <begin position="3006"/>
        <end position="3016"/>
    </location>
</feature>
<keyword evidence="10 16" id="KW-0472">Membrane</keyword>
<dbReference type="SMART" id="SM00216">
    <property type="entry name" value="VWD"/>
    <property type="match status" value="1"/>
</dbReference>
<keyword evidence="6 16" id="KW-0812">Transmembrane</keyword>
<feature type="region of interest" description="Disordered" evidence="15">
    <location>
        <begin position="3451"/>
        <end position="3470"/>
    </location>
</feature>
<evidence type="ECO:0000259" key="22">
    <source>
        <dbReference type="PROSITE" id="PS51220"/>
    </source>
</evidence>
<keyword evidence="7 17" id="KW-0732">Signal</keyword>
<evidence type="ECO:0000256" key="17">
    <source>
        <dbReference type="SAM" id="SignalP"/>
    </source>
</evidence>
<feature type="domain" description="Fibronectin type-III" evidence="20">
    <location>
        <begin position="657"/>
        <end position="748"/>
    </location>
</feature>
<feature type="domain" description="AMOP" evidence="21">
    <location>
        <begin position="986"/>
        <end position="1118"/>
    </location>
</feature>
<feature type="chain" id="PRO_5034494574" evidence="17">
    <location>
        <begin position="28"/>
        <end position="3516"/>
    </location>
</feature>
<feature type="domain" description="EGF-like" evidence="18">
    <location>
        <begin position="1584"/>
        <end position="1623"/>
    </location>
</feature>
<feature type="domain" description="VWFD" evidence="23">
    <location>
        <begin position="1130"/>
        <end position="1332"/>
    </location>
</feature>
<evidence type="ECO:0000256" key="13">
    <source>
        <dbReference type="ARBA" id="ARBA00023180"/>
    </source>
</evidence>
<dbReference type="FunFam" id="2.10.25.10:FF:000009">
    <property type="entry name" value="Low-density lipoprotein receptor isoform 1"/>
    <property type="match status" value="1"/>
</dbReference>
<dbReference type="InterPro" id="IPR000742">
    <property type="entry name" value="EGF"/>
</dbReference>
<dbReference type="Gene3D" id="2.60.40.10">
    <property type="entry name" value="Immunoglobulins"/>
    <property type="match status" value="2"/>
</dbReference>
<dbReference type="PROSITE" id="PS50853">
    <property type="entry name" value="FN3"/>
    <property type="match status" value="1"/>
</dbReference>
<dbReference type="RefSeq" id="XP_022322984.1">
    <property type="nucleotide sequence ID" value="XM_022467276.1"/>
</dbReference>
<feature type="signal peptide" evidence="17">
    <location>
        <begin position="1"/>
        <end position="27"/>
    </location>
</feature>
<dbReference type="SMART" id="SM00179">
    <property type="entry name" value="EGF_CA"/>
    <property type="match status" value="30"/>
</dbReference>
<feature type="domain" description="EGF-like" evidence="18">
    <location>
        <begin position="2462"/>
        <end position="2501"/>
    </location>
</feature>
<evidence type="ECO:0000256" key="10">
    <source>
        <dbReference type="ARBA" id="ARBA00023136"/>
    </source>
</evidence>
<feature type="domain" description="EGF-like" evidence="18">
    <location>
        <begin position="1790"/>
        <end position="1832"/>
    </location>
</feature>
<feature type="domain" description="EGF-like" evidence="18">
    <location>
        <begin position="2504"/>
        <end position="2542"/>
    </location>
</feature>
<feature type="domain" description="EGF-like" evidence="18">
    <location>
        <begin position="3002"/>
        <end position="3040"/>
    </location>
</feature>
<dbReference type="PROSITE" id="PS00022">
    <property type="entry name" value="EGF_1"/>
    <property type="match status" value="1"/>
</dbReference>
<dbReference type="InterPro" id="IPR026823">
    <property type="entry name" value="cEGF"/>
</dbReference>
<dbReference type="GeneID" id="111124421"/>
<feature type="domain" description="Ig-like" evidence="19">
    <location>
        <begin position="409"/>
        <end position="505"/>
    </location>
</feature>
<feature type="disulfide bond" evidence="14">
    <location>
        <begin position="2176"/>
        <end position="2186"/>
    </location>
</feature>
<dbReference type="GO" id="GO:0005576">
    <property type="term" value="C:extracellular region"/>
    <property type="evidence" value="ECO:0007669"/>
    <property type="project" value="UniProtKB-SubCell"/>
</dbReference>
<dbReference type="SMART" id="SM00539">
    <property type="entry name" value="NIDO"/>
    <property type="match status" value="1"/>
</dbReference>
<evidence type="ECO:0000259" key="20">
    <source>
        <dbReference type="PROSITE" id="PS50853"/>
    </source>
</evidence>
<reference evidence="24" key="1">
    <citation type="submission" date="2024-06" db="UniProtKB">
        <authorList>
            <consortium name="RefSeq"/>
        </authorList>
    </citation>
    <scope>NUCLEOTIDE SEQUENCE [LARGE SCALE GENOMIC DNA]</scope>
</reference>
<evidence type="ECO:0000313" key="24">
    <source>
        <dbReference type="Proteomes" id="UP000694844"/>
    </source>
</evidence>
<dbReference type="InterPro" id="IPR005533">
    <property type="entry name" value="AMOP_dom"/>
</dbReference>
<evidence type="ECO:0000256" key="15">
    <source>
        <dbReference type="SAM" id="MobiDB-lite"/>
    </source>
</evidence>
<feature type="disulfide bond" evidence="14">
    <location>
        <begin position="2674"/>
        <end position="2684"/>
    </location>
</feature>
<dbReference type="SUPFAM" id="SSF57184">
    <property type="entry name" value="Growth factor receptor domain"/>
    <property type="match status" value="9"/>
</dbReference>
<gene>
    <name evidence="25" type="primary">LOC111124421</name>
</gene>
<dbReference type="CDD" id="cd00063">
    <property type="entry name" value="FN3"/>
    <property type="match status" value="2"/>
</dbReference>
<dbReference type="GO" id="GO:0006897">
    <property type="term" value="P:endocytosis"/>
    <property type="evidence" value="ECO:0007669"/>
    <property type="project" value="UniProtKB-KW"/>
</dbReference>
<dbReference type="PROSITE" id="PS50856">
    <property type="entry name" value="AMOP"/>
    <property type="match status" value="1"/>
</dbReference>
<dbReference type="SMART" id="SM00181">
    <property type="entry name" value="EGF"/>
    <property type="match status" value="41"/>
</dbReference>
<keyword evidence="24" id="KW-1185">Reference proteome</keyword>
<dbReference type="InterPro" id="IPR007110">
    <property type="entry name" value="Ig-like_dom"/>
</dbReference>
<dbReference type="PROSITE" id="PS00010">
    <property type="entry name" value="ASX_HYDROXYL"/>
    <property type="match status" value="26"/>
</dbReference>
<evidence type="ECO:0000313" key="25">
    <source>
        <dbReference type="RefSeq" id="XP_022322984.1"/>
    </source>
</evidence>
<dbReference type="PANTHER" id="PTHR24039">
    <property type="entry name" value="FIBRILLIN-RELATED"/>
    <property type="match status" value="1"/>
</dbReference>
<evidence type="ECO:0000259" key="18">
    <source>
        <dbReference type="PROSITE" id="PS50026"/>
    </source>
</evidence>
<proteinExistence type="predicted"/>
<accession>A0A8B8D620</accession>
<evidence type="ECO:0000256" key="16">
    <source>
        <dbReference type="SAM" id="Phobius"/>
    </source>
</evidence>
<keyword evidence="8" id="KW-0677">Repeat</keyword>
<feature type="domain" description="EGF-like" evidence="18">
    <location>
        <begin position="1624"/>
        <end position="1664"/>
    </location>
</feature>
<dbReference type="SUPFAM" id="SSF49265">
    <property type="entry name" value="Fibronectin type III"/>
    <property type="match status" value="2"/>
</dbReference>
<feature type="domain" description="EGF-like" evidence="18">
    <location>
        <begin position="2628"/>
        <end position="2667"/>
    </location>
</feature>
<protein>
    <submittedName>
        <fullName evidence="25">Uncharacterized protein LOC111124421</fullName>
    </submittedName>
</protein>
<evidence type="ECO:0000256" key="5">
    <source>
        <dbReference type="ARBA" id="ARBA00022583"/>
    </source>
</evidence>
<feature type="domain" description="EGF-like" evidence="18">
    <location>
        <begin position="2338"/>
        <end position="2376"/>
    </location>
</feature>
<dbReference type="Gene3D" id="2.10.25.10">
    <property type="entry name" value="Laminin"/>
    <property type="match status" value="23"/>
</dbReference>
<dbReference type="Pfam" id="PF07645">
    <property type="entry name" value="EGF_CA"/>
    <property type="match status" value="16"/>
</dbReference>
<dbReference type="CDD" id="cd00054">
    <property type="entry name" value="EGF_CA"/>
    <property type="match status" value="12"/>
</dbReference>
<dbReference type="InterPro" id="IPR009030">
    <property type="entry name" value="Growth_fac_rcpt_cys_sf"/>
</dbReference>
<dbReference type="GO" id="GO:0007160">
    <property type="term" value="P:cell-matrix adhesion"/>
    <property type="evidence" value="ECO:0007669"/>
    <property type="project" value="InterPro"/>
</dbReference>
<dbReference type="PROSITE" id="PS51233">
    <property type="entry name" value="VWFD"/>
    <property type="match status" value="1"/>
</dbReference>
<keyword evidence="12" id="KW-0675">Receptor</keyword>
<evidence type="ECO:0000256" key="3">
    <source>
        <dbReference type="ARBA" id="ARBA00022525"/>
    </source>
</evidence>
<dbReference type="SMART" id="SM00060">
    <property type="entry name" value="FN3"/>
    <property type="match status" value="2"/>
</dbReference>
<dbReference type="SUPFAM" id="SSF57196">
    <property type="entry name" value="EGF/Laminin"/>
    <property type="match status" value="2"/>
</dbReference>
<feature type="domain" description="NIDO" evidence="22">
    <location>
        <begin position="837"/>
        <end position="984"/>
    </location>
</feature>
<feature type="domain" description="EGF-like" evidence="18">
    <location>
        <begin position="2670"/>
        <end position="2708"/>
    </location>
</feature>
<feature type="domain" description="EGF-like" evidence="18">
    <location>
        <begin position="2130"/>
        <end position="2169"/>
    </location>
</feature>
<dbReference type="InterPro" id="IPR001881">
    <property type="entry name" value="EGF-like_Ca-bd_dom"/>
</dbReference>
<dbReference type="SUPFAM" id="SSF48726">
    <property type="entry name" value="Immunoglobulin"/>
    <property type="match status" value="1"/>
</dbReference>
<dbReference type="Pfam" id="PF12662">
    <property type="entry name" value="cEGF"/>
    <property type="match status" value="6"/>
</dbReference>
<dbReference type="PROSITE" id="PS51220">
    <property type="entry name" value="NIDO"/>
    <property type="match status" value="1"/>
</dbReference>
<dbReference type="Gene3D" id="2.170.300.10">
    <property type="entry name" value="Tie2 ligand-binding domain superfamily"/>
    <property type="match status" value="7"/>
</dbReference>
<comment type="subcellular location">
    <subcellularLocation>
        <location evidence="1">Membrane</location>
        <topology evidence="1">Single-pass type I membrane protein</topology>
    </subcellularLocation>
    <subcellularLocation>
        <location evidence="2">Secreted</location>
    </subcellularLocation>
</comment>
<feature type="domain" description="EGF-like" evidence="18">
    <location>
        <begin position="2296"/>
        <end position="2335"/>
    </location>
</feature>
<evidence type="ECO:0000256" key="9">
    <source>
        <dbReference type="ARBA" id="ARBA00022989"/>
    </source>
</evidence>
<evidence type="ECO:0000259" key="21">
    <source>
        <dbReference type="PROSITE" id="PS50856"/>
    </source>
</evidence>
<dbReference type="InterPro" id="IPR003886">
    <property type="entry name" value="NIDO_dom"/>
</dbReference>
<keyword evidence="3" id="KW-0964">Secreted</keyword>
<comment type="caution">
    <text evidence="14">Lacks conserved residue(s) required for the propagation of feature annotation.</text>
</comment>
<feature type="domain" description="EGF-like" evidence="18">
    <location>
        <begin position="2172"/>
        <end position="2210"/>
    </location>
</feature>
<dbReference type="FunFam" id="2.10.25.10:FF:000014">
    <property type="entry name" value="Latent-transforming growth factor beta-binding protein 3"/>
    <property type="match status" value="5"/>
</dbReference>
<feature type="compositionally biased region" description="Basic and acidic residues" evidence="15">
    <location>
        <begin position="3457"/>
        <end position="3470"/>
    </location>
</feature>
<name>A0A8B8D620_CRAVI</name>
<dbReference type="PANTHER" id="PTHR24039:SF58">
    <property type="entry name" value="EGF-LIKE DOMAIN-CONTAINING PROTEIN"/>
    <property type="match status" value="1"/>
</dbReference>
<dbReference type="KEGG" id="cvn:111124421"/>
<keyword evidence="9 16" id="KW-1133">Transmembrane helix</keyword>